<reference evidence="3 4" key="2">
    <citation type="journal article" date="2003" name="Nat. Biotechnol.">
        <title>Complete genome sequence and comparative analysis of the industrial microorganism Streptomyces avermitilis.</title>
        <authorList>
            <person name="Ikeda H."/>
            <person name="Ishikawa J."/>
            <person name="Hanamoto A."/>
            <person name="Shinose M."/>
            <person name="Kikuchi H."/>
            <person name="Shiba T."/>
            <person name="Sakaki Y."/>
            <person name="Hattori M."/>
            <person name="Omura S."/>
        </authorList>
    </citation>
    <scope>NUCLEOTIDE SEQUENCE [LARGE SCALE GENOMIC DNA]</scope>
    <source>
        <strain evidence="4">ATCC 31267 / DSM 46492 / JCM 5070 / NBRC 14893 / NCIMB 12804 / NRRL 8165 / MA-4680</strain>
    </source>
</reference>
<dbReference type="HOGENOM" id="CLU_088952_0_0_11"/>
<evidence type="ECO:0000256" key="1">
    <source>
        <dbReference type="SAM" id="MobiDB-lite"/>
    </source>
</evidence>
<sequence>MRVGNVKSKVSRIAVAVSVAAALGLTAACGGGGGDGGKGAKPSKAKGSEAAQADPKASPAGSGALTRAELEKAALASGDVKGYGVKKTAASDIGLDSVPADPAACQPVADMFLFTSDPAARAAVGRSFAAKDDLDASVTSLALLAYGSGEAEQVLDGLRTSTGKCTKYEHTGYQYSGVKVLKDPGLGDESVAYRLLGSIEGASVPTTFTVVRVGTTVVTFTAMNMLDGDKVKVPSAIVDAQLKKLKKLKKATA</sequence>
<gene>
    <name evidence="3" type="ORF">SAVERM_5018</name>
</gene>
<keyword evidence="4" id="KW-1185">Reference proteome</keyword>
<name>Q82DG4_STRAW</name>
<feature type="region of interest" description="Disordered" evidence="1">
    <location>
        <begin position="29"/>
        <end position="64"/>
    </location>
</feature>
<dbReference type="eggNOG" id="ENOG5031XVF">
    <property type="taxonomic scope" value="Bacteria"/>
</dbReference>
<feature type="chain" id="PRO_5039690462" evidence="2">
    <location>
        <begin position="28"/>
        <end position="253"/>
    </location>
</feature>
<evidence type="ECO:0000313" key="3">
    <source>
        <dbReference type="EMBL" id="BAC72730.1"/>
    </source>
</evidence>
<dbReference type="PROSITE" id="PS51257">
    <property type="entry name" value="PROKAR_LIPOPROTEIN"/>
    <property type="match status" value="1"/>
</dbReference>
<protein>
    <submittedName>
        <fullName evidence="3">Secreted protein</fullName>
    </submittedName>
</protein>
<dbReference type="KEGG" id="sma:SAVERM_5018"/>
<accession>Q82DG4</accession>
<feature type="compositionally biased region" description="Gly residues" evidence="1">
    <location>
        <begin position="29"/>
        <end position="39"/>
    </location>
</feature>
<reference evidence="3 4" key="1">
    <citation type="journal article" date="2001" name="Proc. Natl. Acad. Sci. U.S.A.">
        <title>Genome sequence of an industrial microorganism Streptomyces avermitilis: deducing the ability of producing secondary metabolites.</title>
        <authorList>
            <person name="Omura S."/>
            <person name="Ikeda H."/>
            <person name="Ishikawa J."/>
            <person name="Hanamoto A."/>
            <person name="Takahashi C."/>
            <person name="Shinose M."/>
            <person name="Takahashi Y."/>
            <person name="Horikawa H."/>
            <person name="Nakazawa H."/>
            <person name="Osonoe T."/>
            <person name="Kikuchi H."/>
            <person name="Shiba T."/>
            <person name="Sakaki Y."/>
            <person name="Hattori M."/>
        </authorList>
    </citation>
    <scope>NUCLEOTIDE SEQUENCE [LARGE SCALE GENOMIC DNA]</scope>
    <source>
        <strain evidence="4">ATCC 31267 / DSM 46492 / JCM 5070 / NBRC 14893 / NCIMB 12804 / NRRL 8165 / MA-4680</strain>
    </source>
</reference>
<dbReference type="AlphaFoldDB" id="Q82DG4"/>
<reference evidence="3 4" key="3">
    <citation type="journal article" date="2014" name="J. Ind. Microbiol. Biotechnol.">
        <title>Genome mining of the Streptomyces avermitilis genome and development of genome-minimized hosts for heterologous expression of biosynthetic gene clusters.</title>
        <authorList>
            <person name="Ikeda H."/>
            <person name="Shin-ya K."/>
            <person name="Omura S."/>
        </authorList>
    </citation>
    <scope>NUCLEOTIDE SEQUENCE [LARGE SCALE GENOMIC DNA]</scope>
    <source>
        <strain evidence="4">ATCC 31267 / DSM 46492 / JCM 5070 / NBRC 14893 / NCIMB 12804 / NRRL 8165 / MA-4680</strain>
    </source>
</reference>
<dbReference type="OrthoDB" id="4216217at2"/>
<proteinExistence type="predicted"/>
<dbReference type="EMBL" id="BA000030">
    <property type="protein sequence ID" value="BAC72730.1"/>
    <property type="molecule type" value="Genomic_DNA"/>
</dbReference>
<dbReference type="Proteomes" id="UP000000428">
    <property type="component" value="Chromosome"/>
</dbReference>
<organism evidence="3 4">
    <name type="scientific">Streptomyces avermitilis (strain ATCC 31267 / DSM 46492 / JCM 5070 / NBRC 14893 / NCIMB 12804 / NRRL 8165 / MA-4680)</name>
    <dbReference type="NCBI Taxonomy" id="227882"/>
    <lineage>
        <taxon>Bacteria</taxon>
        <taxon>Bacillati</taxon>
        <taxon>Actinomycetota</taxon>
        <taxon>Actinomycetes</taxon>
        <taxon>Kitasatosporales</taxon>
        <taxon>Streptomycetaceae</taxon>
        <taxon>Streptomyces</taxon>
    </lineage>
</organism>
<feature type="signal peptide" evidence="2">
    <location>
        <begin position="1"/>
        <end position="27"/>
    </location>
</feature>
<evidence type="ECO:0000313" key="4">
    <source>
        <dbReference type="Proteomes" id="UP000000428"/>
    </source>
</evidence>
<keyword evidence="2" id="KW-0732">Signal</keyword>
<evidence type="ECO:0000256" key="2">
    <source>
        <dbReference type="SAM" id="SignalP"/>
    </source>
</evidence>